<dbReference type="InterPro" id="IPR046580">
    <property type="entry name" value="DUF6640"/>
</dbReference>
<evidence type="ECO:0008006" key="4">
    <source>
        <dbReference type="Google" id="ProtNLM"/>
    </source>
</evidence>
<proteinExistence type="predicted"/>
<keyword evidence="1" id="KW-1133">Transmembrane helix</keyword>
<dbReference type="STRING" id="329885.A0A4U0TXG4"/>
<gene>
    <name evidence="2" type="ORF">B0A54_16649</name>
</gene>
<evidence type="ECO:0000313" key="2">
    <source>
        <dbReference type="EMBL" id="TKA26732.1"/>
    </source>
</evidence>
<dbReference type="EMBL" id="NAJP01000135">
    <property type="protein sequence ID" value="TKA26732.1"/>
    <property type="molecule type" value="Genomic_DNA"/>
</dbReference>
<organism evidence="2 3">
    <name type="scientific">Friedmanniomyces endolithicus</name>
    <dbReference type="NCBI Taxonomy" id="329885"/>
    <lineage>
        <taxon>Eukaryota</taxon>
        <taxon>Fungi</taxon>
        <taxon>Dikarya</taxon>
        <taxon>Ascomycota</taxon>
        <taxon>Pezizomycotina</taxon>
        <taxon>Dothideomycetes</taxon>
        <taxon>Dothideomycetidae</taxon>
        <taxon>Mycosphaerellales</taxon>
        <taxon>Teratosphaeriaceae</taxon>
        <taxon>Friedmanniomyces</taxon>
    </lineage>
</organism>
<evidence type="ECO:0000256" key="1">
    <source>
        <dbReference type="SAM" id="Phobius"/>
    </source>
</evidence>
<dbReference type="Pfam" id="PF20345">
    <property type="entry name" value="DUF6640"/>
    <property type="match status" value="1"/>
</dbReference>
<reference evidence="2 3" key="1">
    <citation type="submission" date="2017-03" db="EMBL/GenBank/DDBJ databases">
        <title>Genomes of endolithic fungi from Antarctica.</title>
        <authorList>
            <person name="Coleine C."/>
            <person name="Masonjones S."/>
            <person name="Stajich J.E."/>
        </authorList>
    </citation>
    <scope>NUCLEOTIDE SEQUENCE [LARGE SCALE GENOMIC DNA]</scope>
    <source>
        <strain evidence="2 3">CCFEE 5311</strain>
    </source>
</reference>
<name>A0A4U0TXG4_9PEZI</name>
<accession>A0A4U0TXG4</accession>
<dbReference type="Proteomes" id="UP000310066">
    <property type="component" value="Unassembled WGS sequence"/>
</dbReference>
<comment type="caution">
    <text evidence="2">The sequence shown here is derived from an EMBL/GenBank/DDBJ whole genome shotgun (WGS) entry which is preliminary data.</text>
</comment>
<dbReference type="OrthoDB" id="2819018at2759"/>
<feature type="transmembrane region" description="Helical" evidence="1">
    <location>
        <begin position="74"/>
        <end position="94"/>
    </location>
</feature>
<feature type="transmembrane region" description="Helical" evidence="1">
    <location>
        <begin position="114"/>
        <end position="130"/>
    </location>
</feature>
<feature type="transmembrane region" description="Helical" evidence="1">
    <location>
        <begin position="12"/>
        <end position="28"/>
    </location>
</feature>
<evidence type="ECO:0000313" key="3">
    <source>
        <dbReference type="Proteomes" id="UP000310066"/>
    </source>
</evidence>
<keyword evidence="1" id="KW-0812">Transmembrane</keyword>
<sequence>MASSLAFYTPRVLLTGVAGITAIVPYIADYNETHVFNPRWPGHARFHNGQTMSMGSYLGVLTLWKTWRGGEKDNLLTASVIAAAYYITMGSAYYYPGATAWDPPQHFTVPYSHLYVVIPMLSIVATAFGLEQWRVTAQRSGEQKKAQ</sequence>
<protein>
    <recommendedName>
        <fullName evidence="4">EXPERA domain-containing protein</fullName>
    </recommendedName>
</protein>
<keyword evidence="1" id="KW-0472">Membrane</keyword>
<dbReference type="AlphaFoldDB" id="A0A4U0TXG4"/>